<gene>
    <name evidence="1" type="ORF">KH315_06195</name>
</gene>
<accession>A0A9E1GJX8</accession>
<dbReference type="EMBL" id="JAGZYH010000019">
    <property type="protein sequence ID" value="MBS6621740.1"/>
    <property type="molecule type" value="Genomic_DNA"/>
</dbReference>
<reference evidence="1" key="1">
    <citation type="submission" date="2021-02" db="EMBL/GenBank/DDBJ databases">
        <title>Infant gut strain persistence is associated with maternal origin, phylogeny, and functional potential including surface adhesion and iron acquisition.</title>
        <authorList>
            <person name="Lou Y.C."/>
        </authorList>
    </citation>
    <scope>NUCLEOTIDE SEQUENCE</scope>
    <source>
        <strain evidence="1">L2_039_000G1_dasL2_039_000G1_maxbin2.maxbin.077</strain>
    </source>
</reference>
<name>A0A9E1GJX8_9FIRM</name>
<dbReference type="AlphaFoldDB" id="A0A9E1GJX8"/>
<evidence type="ECO:0000313" key="2">
    <source>
        <dbReference type="Proteomes" id="UP000811365"/>
    </source>
</evidence>
<organism evidence="1 2">
    <name type="scientific">Faecalibacterium prausnitzii</name>
    <dbReference type="NCBI Taxonomy" id="853"/>
    <lineage>
        <taxon>Bacteria</taxon>
        <taxon>Bacillati</taxon>
        <taxon>Bacillota</taxon>
        <taxon>Clostridia</taxon>
        <taxon>Eubacteriales</taxon>
        <taxon>Oscillospiraceae</taxon>
        <taxon>Faecalibacterium</taxon>
    </lineage>
</organism>
<protein>
    <submittedName>
        <fullName evidence="1">Uncharacterized protein</fullName>
    </submittedName>
</protein>
<comment type="caution">
    <text evidence="1">The sequence shown here is derived from an EMBL/GenBank/DDBJ whole genome shotgun (WGS) entry which is preliminary data.</text>
</comment>
<dbReference type="Proteomes" id="UP000811365">
    <property type="component" value="Unassembled WGS sequence"/>
</dbReference>
<evidence type="ECO:0000313" key="1">
    <source>
        <dbReference type="EMBL" id="MBS6621740.1"/>
    </source>
</evidence>
<proteinExistence type="predicted"/>
<sequence length="122" mass="13463">MTRFQMELSGKLGQFWQNEAKKELERVKSDLDSCKIIIDSDGVARNSIGCALADDMLEKVELVAPDCVNVSATRATYEAEVREALKGYASRQPSGEEMHEMRSVFGAGTTVVDVLSGRRYAV</sequence>